<protein>
    <recommendedName>
        <fullName evidence="4">DUF3784 domain-containing protein</fullName>
    </recommendedName>
</protein>
<dbReference type="AlphaFoldDB" id="A0A7X2TD02"/>
<dbReference type="EMBL" id="VUMD01000005">
    <property type="protein sequence ID" value="MSS36446.1"/>
    <property type="molecule type" value="Genomic_DNA"/>
</dbReference>
<organism evidence="2 3">
    <name type="scientific">Clostridium porci</name>
    <dbReference type="NCBI Taxonomy" id="2605778"/>
    <lineage>
        <taxon>Bacteria</taxon>
        <taxon>Bacillati</taxon>
        <taxon>Bacillota</taxon>
        <taxon>Clostridia</taxon>
        <taxon>Eubacteriales</taxon>
        <taxon>Clostridiaceae</taxon>
        <taxon>Clostridium</taxon>
    </lineage>
</organism>
<evidence type="ECO:0000256" key="1">
    <source>
        <dbReference type="SAM" id="Phobius"/>
    </source>
</evidence>
<reference evidence="2 3" key="1">
    <citation type="submission" date="2019-08" db="EMBL/GenBank/DDBJ databases">
        <title>In-depth cultivation of the pig gut microbiome towards novel bacterial diversity and tailored functional studies.</title>
        <authorList>
            <person name="Wylensek D."/>
            <person name="Hitch T.C.A."/>
            <person name="Clavel T."/>
        </authorList>
    </citation>
    <scope>NUCLEOTIDE SEQUENCE [LARGE SCALE GENOMIC DNA]</scope>
    <source>
        <strain evidence="2 3">WCA-389-WT-23D1</strain>
    </source>
</reference>
<evidence type="ECO:0008006" key="4">
    <source>
        <dbReference type="Google" id="ProtNLM"/>
    </source>
</evidence>
<keyword evidence="3" id="KW-1185">Reference proteome</keyword>
<sequence>MDVLYLLMGGICLAEAAALFAGRDFLIFTGNIKKDNYDLEKVYSVERCLFIVDAVCCLGIGSGFLTARTKWILLALIGATLFVHGYVFKSRKFRKNQ</sequence>
<feature type="transmembrane region" description="Helical" evidence="1">
    <location>
        <begin position="6"/>
        <end position="27"/>
    </location>
</feature>
<gene>
    <name evidence="2" type="ORF">FYJ39_07660</name>
</gene>
<keyword evidence="1" id="KW-1133">Transmembrane helix</keyword>
<dbReference type="RefSeq" id="WP_154471866.1">
    <property type="nucleotide sequence ID" value="NZ_DBEWUL010000105.1"/>
</dbReference>
<name>A0A7X2TD02_9CLOT</name>
<feature type="transmembrane region" description="Helical" evidence="1">
    <location>
        <begin position="48"/>
        <end position="65"/>
    </location>
</feature>
<dbReference type="Proteomes" id="UP000429958">
    <property type="component" value="Unassembled WGS sequence"/>
</dbReference>
<feature type="transmembrane region" description="Helical" evidence="1">
    <location>
        <begin position="71"/>
        <end position="88"/>
    </location>
</feature>
<proteinExistence type="predicted"/>
<comment type="caution">
    <text evidence="2">The sequence shown here is derived from an EMBL/GenBank/DDBJ whole genome shotgun (WGS) entry which is preliminary data.</text>
</comment>
<evidence type="ECO:0000313" key="3">
    <source>
        <dbReference type="Proteomes" id="UP000429958"/>
    </source>
</evidence>
<keyword evidence="1" id="KW-0812">Transmembrane</keyword>
<accession>A0A7X2TD02</accession>
<evidence type="ECO:0000313" key="2">
    <source>
        <dbReference type="EMBL" id="MSS36446.1"/>
    </source>
</evidence>
<keyword evidence="1" id="KW-0472">Membrane</keyword>